<proteinExistence type="predicted"/>
<dbReference type="InterPro" id="IPR041920">
    <property type="entry name" value="ROS/MUCR_sf"/>
</dbReference>
<reference evidence="1 2" key="1">
    <citation type="submission" date="2019-02" db="EMBL/GenBank/DDBJ databases">
        <title>Deep-cultivation of Planctomycetes and their phenomic and genomic characterization uncovers novel biology.</title>
        <authorList>
            <person name="Wiegand S."/>
            <person name="Jogler M."/>
            <person name="Boedeker C."/>
            <person name="Pinto D."/>
            <person name="Vollmers J."/>
            <person name="Rivas-Marin E."/>
            <person name="Kohn T."/>
            <person name="Peeters S.H."/>
            <person name="Heuer A."/>
            <person name="Rast P."/>
            <person name="Oberbeckmann S."/>
            <person name="Bunk B."/>
            <person name="Jeske O."/>
            <person name="Meyerdierks A."/>
            <person name="Storesund J.E."/>
            <person name="Kallscheuer N."/>
            <person name="Luecker S."/>
            <person name="Lage O.M."/>
            <person name="Pohl T."/>
            <person name="Merkel B.J."/>
            <person name="Hornburger P."/>
            <person name="Mueller R.-W."/>
            <person name="Bruemmer F."/>
            <person name="Labrenz M."/>
            <person name="Spormann A.M."/>
            <person name="Op Den Camp H."/>
            <person name="Overmann J."/>
            <person name="Amann R."/>
            <person name="Jetten M.S.M."/>
            <person name="Mascher T."/>
            <person name="Medema M.H."/>
            <person name="Devos D.P."/>
            <person name="Kaster A.-K."/>
            <person name="Ovreas L."/>
            <person name="Rohde M."/>
            <person name="Galperin M.Y."/>
            <person name="Jogler C."/>
        </authorList>
    </citation>
    <scope>NUCLEOTIDE SEQUENCE [LARGE SCALE GENOMIC DNA]</scope>
    <source>
        <strain evidence="1 2">Q31b</strain>
    </source>
</reference>
<name>A0A5C6E8A3_9BACT</name>
<comment type="caution">
    <text evidence="1">The sequence shown here is derived from an EMBL/GenBank/DDBJ whole genome shotgun (WGS) entry which is preliminary data.</text>
</comment>
<gene>
    <name evidence="1" type="ORF">Q31b_14430</name>
</gene>
<organism evidence="1 2">
    <name type="scientific">Novipirellula aureliae</name>
    <dbReference type="NCBI Taxonomy" id="2527966"/>
    <lineage>
        <taxon>Bacteria</taxon>
        <taxon>Pseudomonadati</taxon>
        <taxon>Planctomycetota</taxon>
        <taxon>Planctomycetia</taxon>
        <taxon>Pirellulales</taxon>
        <taxon>Pirellulaceae</taxon>
        <taxon>Novipirellula</taxon>
    </lineage>
</organism>
<dbReference type="Proteomes" id="UP000315471">
    <property type="component" value="Unassembled WGS sequence"/>
</dbReference>
<accession>A0A5C6E8A3</accession>
<dbReference type="AlphaFoldDB" id="A0A5C6E8A3"/>
<keyword evidence="2" id="KW-1185">Reference proteome</keyword>
<dbReference type="EMBL" id="SJPY01000002">
    <property type="protein sequence ID" value="TWU43911.1"/>
    <property type="molecule type" value="Genomic_DNA"/>
</dbReference>
<sequence length="634" mass="74050">MNRKQVIQTIRRLHRRCEPLNLSAVKRDHPELVSAVYAETPYWGWKAALADAGLTYDKIRIYVRETTECRVCGRRFQNLTVHLRSAHEMSTEDYREEYPDAELVSERLREKLTGNSKRPPHPEFIPHWEPIYTAEYILDRINEYAMRGFWMDYETMTTIDCSLVGVFKIFLDPMSWDDVLRRIDIDPVEYRGFTRDSDFTLADFKQWLEDRESRGVDCTQVTLLGEYDTWHRRPRQFVWAMRRYGNWTAALEAAKVDFGKAVFGGHHYLTKESVLKEVRRKSREKADLSHTAVSLWPNGTQLTDAAARFFGNWTACLDAARVPQKLRVRRVNYETEQDVLEAIRYRLDHQYSLAPLDLYYGSRSDLRLWKKAFELFGSWRNAVKKAGGNSRQIREASQTPFSTTAKVTAELKKRNRGGRSLAREQLCQNEIDKQLYCMASGFFGTWQAAVRASGQDPKAYHQFNLEPIRKYVTEKQVVDEIRKRQKKDQPINVRGLTHGDATDQPLLYSARKLFGSWQAAIEAAGIEYDSVVHKQQDYEAMKKRTYRTYESRDEVIAELQRRHKEGIPLNHRAVSHGDDDIRDSALILTAEKFYGDWDKALLAAGIDLASVQPEWVRKRKAMIKRKAKQGRRRR</sequence>
<dbReference type="OrthoDB" id="237762at2"/>
<protein>
    <submittedName>
        <fullName evidence="1">Uncharacterized protein</fullName>
    </submittedName>
</protein>
<evidence type="ECO:0000313" key="1">
    <source>
        <dbReference type="EMBL" id="TWU43911.1"/>
    </source>
</evidence>
<evidence type="ECO:0000313" key="2">
    <source>
        <dbReference type="Proteomes" id="UP000315471"/>
    </source>
</evidence>
<dbReference type="Gene3D" id="1.10.10.1550">
    <property type="entry name" value="ROS/MUCR transcriptional regulator protein"/>
    <property type="match status" value="1"/>
</dbReference>
<dbReference type="RefSeq" id="WP_146598964.1">
    <property type="nucleotide sequence ID" value="NZ_SJPY01000002.1"/>
</dbReference>